<feature type="region of interest" description="Disordered" evidence="1">
    <location>
        <begin position="1"/>
        <end position="44"/>
    </location>
</feature>
<accession>A0AAD7F9Z7</accession>
<proteinExistence type="predicted"/>
<name>A0AAD7F9Z7_9AGAR</name>
<dbReference type="AlphaFoldDB" id="A0AAD7F9Z7"/>
<organism evidence="2 3">
    <name type="scientific">Roridomyces roridus</name>
    <dbReference type="NCBI Taxonomy" id="1738132"/>
    <lineage>
        <taxon>Eukaryota</taxon>
        <taxon>Fungi</taxon>
        <taxon>Dikarya</taxon>
        <taxon>Basidiomycota</taxon>
        <taxon>Agaricomycotina</taxon>
        <taxon>Agaricomycetes</taxon>
        <taxon>Agaricomycetidae</taxon>
        <taxon>Agaricales</taxon>
        <taxon>Marasmiineae</taxon>
        <taxon>Mycenaceae</taxon>
        <taxon>Roridomyces</taxon>
    </lineage>
</organism>
<comment type="caution">
    <text evidence="2">The sequence shown here is derived from an EMBL/GenBank/DDBJ whole genome shotgun (WGS) entry which is preliminary data.</text>
</comment>
<dbReference type="Proteomes" id="UP001221142">
    <property type="component" value="Unassembled WGS sequence"/>
</dbReference>
<evidence type="ECO:0000256" key="1">
    <source>
        <dbReference type="SAM" id="MobiDB-lite"/>
    </source>
</evidence>
<sequence length="176" mass="19071">MSSTSELTRILSGTSDGIGSISSTRRDSVDSLPRETRLRSACDSSKRTSYLFAFPYDYESRSEDSDHCAPPKYTRRPVVLTEAQEMNPPTLPRVSPITALLRAAKRVLPTSRRARNRDGIAAPLPTPVNPKSLSVADISVMVESSSGTLPRGPAPTVSRKRMSMRGPVDPAVAAGW</sequence>
<feature type="region of interest" description="Disordered" evidence="1">
    <location>
        <begin position="144"/>
        <end position="176"/>
    </location>
</feature>
<evidence type="ECO:0000313" key="3">
    <source>
        <dbReference type="Proteomes" id="UP001221142"/>
    </source>
</evidence>
<reference evidence="2" key="1">
    <citation type="submission" date="2023-03" db="EMBL/GenBank/DDBJ databases">
        <title>Massive genome expansion in bonnet fungi (Mycena s.s.) driven by repeated elements and novel gene families across ecological guilds.</title>
        <authorList>
            <consortium name="Lawrence Berkeley National Laboratory"/>
            <person name="Harder C.B."/>
            <person name="Miyauchi S."/>
            <person name="Viragh M."/>
            <person name="Kuo A."/>
            <person name="Thoen E."/>
            <person name="Andreopoulos B."/>
            <person name="Lu D."/>
            <person name="Skrede I."/>
            <person name="Drula E."/>
            <person name="Henrissat B."/>
            <person name="Morin E."/>
            <person name="Kohler A."/>
            <person name="Barry K."/>
            <person name="LaButti K."/>
            <person name="Morin E."/>
            <person name="Salamov A."/>
            <person name="Lipzen A."/>
            <person name="Mereny Z."/>
            <person name="Hegedus B."/>
            <person name="Baldrian P."/>
            <person name="Stursova M."/>
            <person name="Weitz H."/>
            <person name="Taylor A."/>
            <person name="Grigoriev I.V."/>
            <person name="Nagy L.G."/>
            <person name="Martin F."/>
            <person name="Kauserud H."/>
        </authorList>
    </citation>
    <scope>NUCLEOTIDE SEQUENCE</scope>
    <source>
        <strain evidence="2">9284</strain>
    </source>
</reference>
<evidence type="ECO:0000313" key="2">
    <source>
        <dbReference type="EMBL" id="KAJ7611328.1"/>
    </source>
</evidence>
<feature type="compositionally biased region" description="Low complexity" evidence="1">
    <location>
        <begin position="12"/>
        <end position="23"/>
    </location>
</feature>
<keyword evidence="3" id="KW-1185">Reference proteome</keyword>
<protein>
    <submittedName>
        <fullName evidence="2">Uncharacterized protein</fullName>
    </submittedName>
</protein>
<dbReference type="EMBL" id="JARKIF010000033">
    <property type="protein sequence ID" value="KAJ7611328.1"/>
    <property type="molecule type" value="Genomic_DNA"/>
</dbReference>
<gene>
    <name evidence="2" type="ORF">FB45DRAFT_1120083</name>
</gene>
<feature type="compositionally biased region" description="Basic and acidic residues" evidence="1">
    <location>
        <begin position="24"/>
        <end position="44"/>
    </location>
</feature>